<evidence type="ECO:0000256" key="10">
    <source>
        <dbReference type="SAM" id="Phobius"/>
    </source>
</evidence>
<keyword evidence="13" id="KW-1185">Reference proteome</keyword>
<keyword evidence="6 10" id="KW-1133">Transmembrane helix</keyword>
<evidence type="ECO:0000256" key="8">
    <source>
        <dbReference type="ARBA" id="ARBA00038436"/>
    </source>
</evidence>
<dbReference type="RefSeq" id="WP_098483527.1">
    <property type="nucleotide sequence ID" value="NZ_PDJI01000004.1"/>
</dbReference>
<dbReference type="OrthoDB" id="3557025at2"/>
<dbReference type="AlphaFoldDB" id="A0A2A9EMC6"/>
<keyword evidence="5 10" id="KW-0812">Transmembrane</keyword>
<feature type="transmembrane region" description="Helical" evidence="10">
    <location>
        <begin position="156"/>
        <end position="178"/>
    </location>
</feature>
<feature type="transmembrane region" description="Helical" evidence="10">
    <location>
        <begin position="76"/>
        <end position="93"/>
    </location>
</feature>
<proteinExistence type="inferred from homology"/>
<dbReference type="Pfam" id="PF04290">
    <property type="entry name" value="DctQ"/>
    <property type="match status" value="1"/>
</dbReference>
<evidence type="ECO:0000313" key="13">
    <source>
        <dbReference type="Proteomes" id="UP000222106"/>
    </source>
</evidence>
<reference evidence="12 13" key="1">
    <citation type="submission" date="2017-10" db="EMBL/GenBank/DDBJ databases">
        <title>Sequencing the genomes of 1000 actinobacteria strains.</title>
        <authorList>
            <person name="Klenk H.-P."/>
        </authorList>
    </citation>
    <scope>NUCLEOTIDE SEQUENCE [LARGE SCALE GENOMIC DNA]</scope>
    <source>
        <strain evidence="12 13">DSM 21838</strain>
    </source>
</reference>
<evidence type="ECO:0000256" key="6">
    <source>
        <dbReference type="ARBA" id="ARBA00022989"/>
    </source>
</evidence>
<comment type="similarity">
    <text evidence="8">Belongs to the TRAP transporter small permease family.</text>
</comment>
<comment type="caution">
    <text evidence="12">The sequence shown here is derived from an EMBL/GenBank/DDBJ whole genome shotgun (WGS) entry which is preliminary data.</text>
</comment>
<evidence type="ECO:0000313" key="12">
    <source>
        <dbReference type="EMBL" id="PFG39412.1"/>
    </source>
</evidence>
<dbReference type="GO" id="GO:0022857">
    <property type="term" value="F:transmembrane transporter activity"/>
    <property type="evidence" value="ECO:0007669"/>
    <property type="project" value="TreeGrafter"/>
</dbReference>
<evidence type="ECO:0000259" key="11">
    <source>
        <dbReference type="Pfam" id="PF04290"/>
    </source>
</evidence>
<keyword evidence="3" id="KW-1003">Cell membrane</keyword>
<dbReference type="InterPro" id="IPR007387">
    <property type="entry name" value="TRAP_DctQ"/>
</dbReference>
<keyword evidence="4" id="KW-0997">Cell inner membrane</keyword>
<dbReference type="GO" id="GO:0015740">
    <property type="term" value="P:C4-dicarboxylate transport"/>
    <property type="evidence" value="ECO:0007669"/>
    <property type="project" value="TreeGrafter"/>
</dbReference>
<feature type="domain" description="Tripartite ATP-independent periplasmic transporters DctQ component" evidence="11">
    <location>
        <begin position="53"/>
        <end position="181"/>
    </location>
</feature>
<accession>A0A2A9EMC6</accession>
<dbReference type="GO" id="GO:0005886">
    <property type="term" value="C:plasma membrane"/>
    <property type="evidence" value="ECO:0007669"/>
    <property type="project" value="UniProtKB-SubCell"/>
</dbReference>
<evidence type="ECO:0000256" key="3">
    <source>
        <dbReference type="ARBA" id="ARBA00022475"/>
    </source>
</evidence>
<feature type="region of interest" description="Disordered" evidence="9">
    <location>
        <begin position="1"/>
        <end position="22"/>
    </location>
</feature>
<protein>
    <submittedName>
        <fullName evidence="12">TRAP-type C4-dicarboxylate transport system permease small subunit</fullName>
    </submittedName>
</protein>
<evidence type="ECO:0000256" key="1">
    <source>
        <dbReference type="ARBA" id="ARBA00004429"/>
    </source>
</evidence>
<dbReference type="Proteomes" id="UP000222106">
    <property type="component" value="Unassembled WGS sequence"/>
</dbReference>
<dbReference type="PANTHER" id="PTHR35011:SF2">
    <property type="entry name" value="2,3-DIKETO-L-GULONATE TRAP TRANSPORTER SMALL PERMEASE PROTEIN YIAM"/>
    <property type="match status" value="1"/>
</dbReference>
<feature type="transmembrane region" description="Helical" evidence="10">
    <location>
        <begin position="43"/>
        <end position="64"/>
    </location>
</feature>
<comment type="subcellular location">
    <subcellularLocation>
        <location evidence="1">Cell inner membrane</location>
        <topology evidence="1">Multi-pass membrane protein</topology>
    </subcellularLocation>
</comment>
<keyword evidence="2" id="KW-0813">Transport</keyword>
<dbReference type="InterPro" id="IPR055348">
    <property type="entry name" value="DctQ"/>
</dbReference>
<sequence length="198" mass="21283">MTGGGTPPAAPEPADAVHEPADSPDYLERRSRVYRAIVNLERYLTTGILVGTFVVIMLQVVTRYAFSSPLSWTEELARFLLVWLTFLGAGYVMSRRLHISVDLLVARLSKRGAVVVDTFATLVVLVASAAMAIAGVSIAADAADLLAPATRLPMSVVYTAGVVGFGLIFLHGLANLFVNLRHPEEVPGAMENIEKEGF</sequence>
<keyword evidence="7 10" id="KW-0472">Membrane</keyword>
<gene>
    <name evidence="12" type="ORF">ATJ97_1918</name>
</gene>
<evidence type="ECO:0000256" key="7">
    <source>
        <dbReference type="ARBA" id="ARBA00023136"/>
    </source>
</evidence>
<name>A0A2A9EMC6_9MICO</name>
<organism evidence="12 13">
    <name type="scientific">Georgenia soli</name>
    <dbReference type="NCBI Taxonomy" id="638953"/>
    <lineage>
        <taxon>Bacteria</taxon>
        <taxon>Bacillati</taxon>
        <taxon>Actinomycetota</taxon>
        <taxon>Actinomycetes</taxon>
        <taxon>Micrococcales</taxon>
        <taxon>Bogoriellaceae</taxon>
        <taxon>Georgenia</taxon>
    </lineage>
</organism>
<dbReference type="EMBL" id="PDJI01000004">
    <property type="protein sequence ID" value="PFG39412.1"/>
    <property type="molecule type" value="Genomic_DNA"/>
</dbReference>
<feature type="transmembrane region" description="Helical" evidence="10">
    <location>
        <begin position="114"/>
        <end position="136"/>
    </location>
</feature>
<evidence type="ECO:0000256" key="9">
    <source>
        <dbReference type="SAM" id="MobiDB-lite"/>
    </source>
</evidence>
<evidence type="ECO:0000256" key="4">
    <source>
        <dbReference type="ARBA" id="ARBA00022519"/>
    </source>
</evidence>
<dbReference type="PANTHER" id="PTHR35011">
    <property type="entry name" value="2,3-DIKETO-L-GULONATE TRAP TRANSPORTER SMALL PERMEASE PROTEIN YIAM"/>
    <property type="match status" value="1"/>
</dbReference>
<evidence type="ECO:0000256" key="5">
    <source>
        <dbReference type="ARBA" id="ARBA00022692"/>
    </source>
</evidence>
<evidence type="ECO:0000256" key="2">
    <source>
        <dbReference type="ARBA" id="ARBA00022448"/>
    </source>
</evidence>